<reference evidence="6" key="2">
    <citation type="submission" date="2012-11" db="EMBL/GenBank/DDBJ databases">
        <authorList>
            <person name="Kuo A."/>
            <person name="Curtis B.A."/>
            <person name="Tanifuji G."/>
            <person name="Burki F."/>
            <person name="Gruber A."/>
            <person name="Irimia M."/>
            <person name="Maruyama S."/>
            <person name="Arias M.C."/>
            <person name="Ball S.G."/>
            <person name="Gile G.H."/>
            <person name="Hirakawa Y."/>
            <person name="Hopkins J.F."/>
            <person name="Rensing S.A."/>
            <person name="Schmutz J."/>
            <person name="Symeonidi A."/>
            <person name="Elias M."/>
            <person name="Eveleigh R.J."/>
            <person name="Herman E.K."/>
            <person name="Klute M.J."/>
            <person name="Nakayama T."/>
            <person name="Obornik M."/>
            <person name="Reyes-Prieto A."/>
            <person name="Armbrust E.V."/>
            <person name="Aves S.J."/>
            <person name="Beiko R.G."/>
            <person name="Coutinho P."/>
            <person name="Dacks J.B."/>
            <person name="Durnford D.G."/>
            <person name="Fast N.M."/>
            <person name="Green B.R."/>
            <person name="Grisdale C."/>
            <person name="Hempe F."/>
            <person name="Henrissat B."/>
            <person name="Hoppner M.P."/>
            <person name="Ishida K.-I."/>
            <person name="Kim E."/>
            <person name="Koreny L."/>
            <person name="Kroth P.G."/>
            <person name="Liu Y."/>
            <person name="Malik S.-B."/>
            <person name="Maier U.G."/>
            <person name="McRose D."/>
            <person name="Mock T."/>
            <person name="Neilson J.A."/>
            <person name="Onodera N.T."/>
            <person name="Poole A.M."/>
            <person name="Pritham E.J."/>
            <person name="Richards T.A."/>
            <person name="Rocap G."/>
            <person name="Roy S.W."/>
            <person name="Sarai C."/>
            <person name="Schaack S."/>
            <person name="Shirato S."/>
            <person name="Slamovits C.H."/>
            <person name="Spencer D.F."/>
            <person name="Suzuki S."/>
            <person name="Worden A.Z."/>
            <person name="Zauner S."/>
            <person name="Barry K."/>
            <person name="Bell C."/>
            <person name="Bharti A.K."/>
            <person name="Crow J.A."/>
            <person name="Grimwood J."/>
            <person name="Kramer R."/>
            <person name="Lindquist E."/>
            <person name="Lucas S."/>
            <person name="Salamov A."/>
            <person name="McFadden G.I."/>
            <person name="Lane C.E."/>
            <person name="Keeling P.J."/>
            <person name="Gray M.W."/>
            <person name="Grigoriev I.V."/>
            <person name="Archibald J.M."/>
        </authorList>
    </citation>
    <scope>NUCLEOTIDE SEQUENCE</scope>
    <source>
        <strain evidence="6">CCMP2712</strain>
    </source>
</reference>
<dbReference type="OrthoDB" id="1683831at2759"/>
<feature type="region of interest" description="Disordered" evidence="2">
    <location>
        <begin position="60"/>
        <end position="81"/>
    </location>
</feature>
<dbReference type="PANTHER" id="PTHR22895">
    <property type="entry name" value="ARMADILLO REPEAT-CONTAINING PROTEIN 6"/>
    <property type="match status" value="1"/>
</dbReference>
<dbReference type="SUPFAM" id="SSF48371">
    <property type="entry name" value="ARM repeat"/>
    <property type="match status" value="1"/>
</dbReference>
<dbReference type="InterPro" id="IPR056597">
    <property type="entry name" value="ARM_LRRK2"/>
</dbReference>
<organism evidence="4">
    <name type="scientific">Guillardia theta (strain CCMP2712)</name>
    <name type="common">Cryptophyte</name>
    <dbReference type="NCBI Taxonomy" id="905079"/>
    <lineage>
        <taxon>Eukaryota</taxon>
        <taxon>Cryptophyceae</taxon>
        <taxon>Pyrenomonadales</taxon>
        <taxon>Geminigeraceae</taxon>
        <taxon>Guillardia</taxon>
    </lineage>
</organism>
<evidence type="ECO:0000256" key="1">
    <source>
        <dbReference type="ARBA" id="ARBA00022737"/>
    </source>
</evidence>
<feature type="compositionally biased region" description="Polar residues" evidence="2">
    <location>
        <begin position="828"/>
        <end position="841"/>
    </location>
</feature>
<dbReference type="EMBL" id="JH992966">
    <property type="protein sequence ID" value="EKX54729.1"/>
    <property type="molecule type" value="Genomic_DNA"/>
</dbReference>
<reference evidence="5" key="3">
    <citation type="submission" date="2015-06" db="UniProtKB">
        <authorList>
            <consortium name="EnsemblProtists"/>
        </authorList>
    </citation>
    <scope>IDENTIFICATION</scope>
</reference>
<feature type="region of interest" description="Disordered" evidence="2">
    <location>
        <begin position="822"/>
        <end position="841"/>
    </location>
</feature>
<dbReference type="Gene3D" id="1.25.10.10">
    <property type="entry name" value="Leucine-rich Repeat Variant"/>
    <property type="match status" value="2"/>
</dbReference>
<feature type="compositionally biased region" description="Basic residues" evidence="2">
    <location>
        <begin position="733"/>
        <end position="745"/>
    </location>
</feature>
<dbReference type="KEGG" id="gtt:GUITHDRAFT_131762"/>
<gene>
    <name evidence="4" type="ORF">GUITHDRAFT_131762</name>
</gene>
<feature type="region of interest" description="Disordered" evidence="2">
    <location>
        <begin position="724"/>
        <end position="754"/>
    </location>
</feature>
<evidence type="ECO:0000313" key="5">
    <source>
        <dbReference type="EnsemblProtists" id="EKX54729"/>
    </source>
</evidence>
<feature type="domain" description="LRRK2 ARM repeat" evidence="3">
    <location>
        <begin position="250"/>
        <end position="562"/>
    </location>
</feature>
<dbReference type="GeneID" id="17311764"/>
<feature type="region of interest" description="Disordered" evidence="2">
    <location>
        <begin position="652"/>
        <end position="705"/>
    </location>
</feature>
<keyword evidence="1" id="KW-0677">Repeat</keyword>
<dbReference type="Proteomes" id="UP000011087">
    <property type="component" value="Unassembled WGS sequence"/>
</dbReference>
<accession>L1K2C1</accession>
<dbReference type="PANTHER" id="PTHR22895:SF0">
    <property type="entry name" value="ARMADILLO REPEAT-CONTAINING PROTEIN 6"/>
    <property type="match status" value="1"/>
</dbReference>
<dbReference type="OMA" id="CEVMINI"/>
<evidence type="ECO:0000313" key="4">
    <source>
        <dbReference type="EMBL" id="EKX54729.1"/>
    </source>
</evidence>
<keyword evidence="6" id="KW-1185">Reference proteome</keyword>
<sequence length="841" mass="92966">MPPCGSVITDVEDVREQLSLPSHLPPSEVVRQAFALMKLDLPENRSVGYAARRMRMHLESRAKEEEEDEDEDEEEEEDTSYLVKLCESELHKEADRTDTTEQLVMEARRLLSLPRDQMADECFRTIKNGQADLQTVGQACRILHILSIRDETGIKIYDDGVVDAIVSVMEAAERDPSVLLSACLLLRSIAALLDKPDIEKLSQRLIRAMNDHKEHEEFQLVAMDLISRMVHDEDSALIMGEIPGITCLISSMEHHANSRAIQEKGCGALATLISHDGQSLGCFAAEQGIDAVVAAAFKFQDSPSMYAAAAKCIFFLSSATFYLNRVASCGGSAIVLRAMRLNMNNPEALEDACGAVAILSENDRNRKIILERDGITAVTNVMKMYCTQPILGLVALKAIRNLAVTQEQANKFFQMGGLQAIVQIMLCVRGYIEIEWEACNTLRVNSYFAGSLLATTGALGAALDAMKRYPNNPDMQIVVCKIMGHVLSDPECLERIGDEGGAEVVMQALETHLENPDVVVWGCHTMLGLSVRLTPKISFMHSQRWSELLVKAKAKHAKHKEIPWICQAAIKAREGKRLSPEEMLRFFEIQGFQVDLSNMGLEDMDLNSSEQRKFLMRKRSKKQGAQAQPAENIRDILNDDEIQRIVASIEGDEKGVEKNNHKKKNKKKSSTAASQEQRPGKDEGIAASQGQSQGKGEINKGQHNCVEDSIDDQEERMRGLRIDAASAAAGVKSKSKRKKSKAKAKGRAEGDSRCDMQGKLADCGRIWIQQGNEGVDHAAGGCGGMIKGMVEVEEFGRKLIKSSREWEKNAAGGLRGTKIHEEIEEEQGQLTGSSVTIFWSP</sequence>
<protein>
    <recommendedName>
        <fullName evidence="3">LRRK2 ARM repeat domain-containing protein</fullName>
    </recommendedName>
</protein>
<dbReference type="Pfam" id="PF23744">
    <property type="entry name" value="ARM_LRRK2"/>
    <property type="match status" value="1"/>
</dbReference>
<dbReference type="PaxDb" id="55529-EKX54729"/>
<proteinExistence type="predicted"/>
<evidence type="ECO:0000313" key="6">
    <source>
        <dbReference type="Proteomes" id="UP000011087"/>
    </source>
</evidence>
<evidence type="ECO:0000256" key="2">
    <source>
        <dbReference type="SAM" id="MobiDB-lite"/>
    </source>
</evidence>
<dbReference type="AlphaFoldDB" id="L1K2C1"/>
<dbReference type="HOGENOM" id="CLU_338450_0_0_1"/>
<dbReference type="InterPro" id="IPR016024">
    <property type="entry name" value="ARM-type_fold"/>
</dbReference>
<dbReference type="RefSeq" id="XP_005841709.1">
    <property type="nucleotide sequence ID" value="XM_005841652.1"/>
</dbReference>
<feature type="compositionally biased region" description="Acidic residues" evidence="2">
    <location>
        <begin position="65"/>
        <end position="79"/>
    </location>
</feature>
<dbReference type="InterPro" id="IPR011989">
    <property type="entry name" value="ARM-like"/>
</dbReference>
<evidence type="ECO:0000259" key="3">
    <source>
        <dbReference type="Pfam" id="PF23744"/>
    </source>
</evidence>
<reference evidence="4 6" key="1">
    <citation type="journal article" date="2012" name="Nature">
        <title>Algal genomes reveal evolutionary mosaicism and the fate of nucleomorphs.</title>
        <authorList>
            <consortium name="DOE Joint Genome Institute"/>
            <person name="Curtis B.A."/>
            <person name="Tanifuji G."/>
            <person name="Burki F."/>
            <person name="Gruber A."/>
            <person name="Irimia M."/>
            <person name="Maruyama S."/>
            <person name="Arias M.C."/>
            <person name="Ball S.G."/>
            <person name="Gile G.H."/>
            <person name="Hirakawa Y."/>
            <person name="Hopkins J.F."/>
            <person name="Kuo A."/>
            <person name="Rensing S.A."/>
            <person name="Schmutz J."/>
            <person name="Symeonidi A."/>
            <person name="Elias M."/>
            <person name="Eveleigh R.J."/>
            <person name="Herman E.K."/>
            <person name="Klute M.J."/>
            <person name="Nakayama T."/>
            <person name="Obornik M."/>
            <person name="Reyes-Prieto A."/>
            <person name="Armbrust E.V."/>
            <person name="Aves S.J."/>
            <person name="Beiko R.G."/>
            <person name="Coutinho P."/>
            <person name="Dacks J.B."/>
            <person name="Durnford D.G."/>
            <person name="Fast N.M."/>
            <person name="Green B.R."/>
            <person name="Grisdale C.J."/>
            <person name="Hempel F."/>
            <person name="Henrissat B."/>
            <person name="Hoppner M.P."/>
            <person name="Ishida K."/>
            <person name="Kim E."/>
            <person name="Koreny L."/>
            <person name="Kroth P.G."/>
            <person name="Liu Y."/>
            <person name="Malik S.B."/>
            <person name="Maier U.G."/>
            <person name="McRose D."/>
            <person name="Mock T."/>
            <person name="Neilson J.A."/>
            <person name="Onodera N.T."/>
            <person name="Poole A.M."/>
            <person name="Pritham E.J."/>
            <person name="Richards T.A."/>
            <person name="Rocap G."/>
            <person name="Roy S.W."/>
            <person name="Sarai C."/>
            <person name="Schaack S."/>
            <person name="Shirato S."/>
            <person name="Slamovits C.H."/>
            <person name="Spencer D.F."/>
            <person name="Suzuki S."/>
            <person name="Worden A.Z."/>
            <person name="Zauner S."/>
            <person name="Barry K."/>
            <person name="Bell C."/>
            <person name="Bharti A.K."/>
            <person name="Crow J.A."/>
            <person name="Grimwood J."/>
            <person name="Kramer R."/>
            <person name="Lindquist E."/>
            <person name="Lucas S."/>
            <person name="Salamov A."/>
            <person name="McFadden G.I."/>
            <person name="Lane C.E."/>
            <person name="Keeling P.J."/>
            <person name="Gray M.W."/>
            <person name="Grigoriev I.V."/>
            <person name="Archibald J.M."/>
        </authorList>
    </citation>
    <scope>NUCLEOTIDE SEQUENCE</scope>
    <source>
        <strain evidence="4 6">CCMP2712</strain>
    </source>
</reference>
<dbReference type="EnsemblProtists" id="EKX54729">
    <property type="protein sequence ID" value="EKX54729"/>
    <property type="gene ID" value="GUITHDRAFT_131762"/>
</dbReference>
<name>L1K2C1_GUITC</name>
<feature type="compositionally biased region" description="Basic residues" evidence="2">
    <location>
        <begin position="660"/>
        <end position="669"/>
    </location>
</feature>